<keyword evidence="1" id="KW-1133">Transmembrane helix</keyword>
<dbReference type="OrthoDB" id="10001438at2759"/>
<reference evidence="2" key="1">
    <citation type="submission" date="2021-02" db="EMBL/GenBank/DDBJ databases">
        <authorList>
            <person name="Nowell W R."/>
        </authorList>
    </citation>
    <scope>NUCLEOTIDE SEQUENCE</scope>
    <source>
        <strain evidence="2">Ploen Becks lab</strain>
    </source>
</reference>
<proteinExistence type="predicted"/>
<keyword evidence="3" id="KW-1185">Reference proteome</keyword>
<keyword evidence="1" id="KW-0472">Membrane</keyword>
<evidence type="ECO:0000313" key="2">
    <source>
        <dbReference type="EMBL" id="CAF0762906.1"/>
    </source>
</evidence>
<keyword evidence="1" id="KW-0812">Transmembrane</keyword>
<organism evidence="2 3">
    <name type="scientific">Brachionus calyciflorus</name>
    <dbReference type="NCBI Taxonomy" id="104777"/>
    <lineage>
        <taxon>Eukaryota</taxon>
        <taxon>Metazoa</taxon>
        <taxon>Spiralia</taxon>
        <taxon>Gnathifera</taxon>
        <taxon>Rotifera</taxon>
        <taxon>Eurotatoria</taxon>
        <taxon>Monogononta</taxon>
        <taxon>Pseudotrocha</taxon>
        <taxon>Ploima</taxon>
        <taxon>Brachionidae</taxon>
        <taxon>Brachionus</taxon>
    </lineage>
</organism>
<dbReference type="Proteomes" id="UP000663879">
    <property type="component" value="Unassembled WGS sequence"/>
</dbReference>
<name>A0A813Q723_9BILA</name>
<gene>
    <name evidence="2" type="ORF">OXX778_LOCUS4531</name>
</gene>
<sequence>MKIFLKILVGLISFVFIIYIFFNPQIKAFTRPYLQLKNIVDFSITNSYSSKNHHHHQSTVNNLGLQTSNSSNNTVNYNVSENYVLLATNIDEENKLFYFFYLPIVVESWRRLGFEPVILVISSKEDNLDDLKNVKNATRITLKYLKKLNTSLVLVKSEKKFGVMTSMISRLFVGAIDFLKDEDFIITSDSDLIPIKKSYYEINDREAVCVWNAFCCGQFKHLNRTFNMYPMGHIGMKKKHWRGVIELNSTLEINTKAVADLLRASFDQSVVKEDKQIARGDRTWYADQVILSSKIEIYVNDKSKAKISKKNYQGTRLDRIHSIIIISQSYAAIIFDKLDDNKQQILLLDDLKNIIELQANEFTNLDETTIETETNTEVVSTAITATTIQITSAQTTSQAKTQSTKNQTNTAFKLKYFSCLFEIVFSLILFTYNMSG</sequence>
<accession>A0A813Q723</accession>
<dbReference type="EMBL" id="CAJNOC010000449">
    <property type="protein sequence ID" value="CAF0762906.1"/>
    <property type="molecule type" value="Genomic_DNA"/>
</dbReference>
<dbReference type="AlphaFoldDB" id="A0A813Q723"/>
<evidence type="ECO:0000256" key="1">
    <source>
        <dbReference type="SAM" id="Phobius"/>
    </source>
</evidence>
<evidence type="ECO:0000313" key="3">
    <source>
        <dbReference type="Proteomes" id="UP000663879"/>
    </source>
</evidence>
<feature type="transmembrane region" description="Helical" evidence="1">
    <location>
        <begin position="5"/>
        <end position="22"/>
    </location>
</feature>
<protein>
    <submittedName>
        <fullName evidence="2">Uncharacterized protein</fullName>
    </submittedName>
</protein>
<comment type="caution">
    <text evidence="2">The sequence shown here is derived from an EMBL/GenBank/DDBJ whole genome shotgun (WGS) entry which is preliminary data.</text>
</comment>